<dbReference type="AlphaFoldDB" id="A0A6C2YNW7"/>
<evidence type="ECO:0000259" key="3">
    <source>
        <dbReference type="Pfam" id="PF20434"/>
    </source>
</evidence>
<accession>A0A6C2YNW7</accession>
<dbReference type="EMBL" id="LR593887">
    <property type="protein sequence ID" value="VTS02557.1"/>
    <property type="molecule type" value="Genomic_DNA"/>
</dbReference>
<dbReference type="PROSITE" id="PS51318">
    <property type="entry name" value="TAT"/>
    <property type="match status" value="1"/>
</dbReference>
<sequence length="307" mass="33427">MNRTRRDFLQVAGLGLLAGSTPMSLHAAETPGIRRLNDVVYRTIRTDPKPLELAVDVAIPTTGKGPFPTLVCIHGGAWRTGSRKDLSQRVPLFSNRSFTEILAEKGFVAVSVGYRLSDVAAFPAQIEDCKTVVRFLRANAAKFSVDPEKIGAVGFSAGGHLACLLGTTTPEQGFDGSEYGQQSSHIQAVVSFFGPTDLTLYAGTLLEKTIFGPLLGGTVKERREAFLKASPISYVNKSTAPTLLIHGTADTLVPIVHSRRFHARLQELRVPTELLVMQGESHGWLDPQKIQQTLDATTRFFSEQLKP</sequence>
<keyword evidence="5" id="KW-1185">Reference proteome</keyword>
<feature type="signal peptide" evidence="2">
    <location>
        <begin position="1"/>
        <end position="27"/>
    </location>
</feature>
<dbReference type="KEGG" id="tim:GMBLW1_11370"/>
<dbReference type="InterPro" id="IPR029058">
    <property type="entry name" value="AB_hydrolase_fold"/>
</dbReference>
<dbReference type="InParanoid" id="A0A6C2YNW7"/>
<keyword evidence="2" id="KW-0732">Signal</keyword>
<dbReference type="Proteomes" id="UP000464378">
    <property type="component" value="Chromosome"/>
</dbReference>
<dbReference type="FunCoup" id="A0A6C2YNW7">
    <property type="interactions" value="318"/>
</dbReference>
<keyword evidence="1 4" id="KW-0378">Hydrolase</keyword>
<evidence type="ECO:0000313" key="4">
    <source>
        <dbReference type="EMBL" id="VIP02823.1"/>
    </source>
</evidence>
<dbReference type="InterPro" id="IPR049492">
    <property type="entry name" value="BD-FAE-like_dom"/>
</dbReference>
<feature type="chain" id="PRO_5036172770" description="BD-FAE-like domain-containing protein" evidence="2">
    <location>
        <begin position="28"/>
        <end position="307"/>
    </location>
</feature>
<dbReference type="GO" id="GO:0016787">
    <property type="term" value="F:hydrolase activity"/>
    <property type="evidence" value="ECO:0007669"/>
    <property type="project" value="UniProtKB-KW"/>
</dbReference>
<reference evidence="4" key="1">
    <citation type="submission" date="2019-04" db="EMBL/GenBank/DDBJ databases">
        <authorList>
            <consortium name="Science for Life Laboratories"/>
        </authorList>
    </citation>
    <scope>NUCLEOTIDE SEQUENCE</scope>
    <source>
        <strain evidence="4">MBLW1</strain>
    </source>
</reference>
<dbReference type="PANTHER" id="PTHR48081">
    <property type="entry name" value="AB HYDROLASE SUPERFAMILY PROTEIN C4A8.06C"/>
    <property type="match status" value="1"/>
</dbReference>
<protein>
    <recommendedName>
        <fullName evidence="3">BD-FAE-like domain-containing protein</fullName>
    </recommendedName>
</protein>
<dbReference type="RefSeq" id="WP_162657957.1">
    <property type="nucleotide sequence ID" value="NZ_LR593887.1"/>
</dbReference>
<feature type="domain" description="BD-FAE-like" evidence="3">
    <location>
        <begin position="56"/>
        <end position="265"/>
    </location>
</feature>
<dbReference type="PANTHER" id="PTHR48081:SF13">
    <property type="entry name" value="ALPHA_BETA HYDROLASE"/>
    <property type="match status" value="1"/>
</dbReference>
<dbReference type="InterPro" id="IPR006311">
    <property type="entry name" value="TAT_signal"/>
</dbReference>
<dbReference type="SUPFAM" id="SSF53474">
    <property type="entry name" value="alpha/beta-Hydrolases"/>
    <property type="match status" value="1"/>
</dbReference>
<dbReference type="Pfam" id="PF20434">
    <property type="entry name" value="BD-FAE"/>
    <property type="match status" value="1"/>
</dbReference>
<evidence type="ECO:0000313" key="5">
    <source>
        <dbReference type="Proteomes" id="UP000464378"/>
    </source>
</evidence>
<name>A0A6C2YNW7_9BACT</name>
<evidence type="ECO:0000256" key="2">
    <source>
        <dbReference type="SAM" id="SignalP"/>
    </source>
</evidence>
<proteinExistence type="predicted"/>
<dbReference type="Gene3D" id="3.40.50.1820">
    <property type="entry name" value="alpha/beta hydrolase"/>
    <property type="match status" value="1"/>
</dbReference>
<evidence type="ECO:0000256" key="1">
    <source>
        <dbReference type="ARBA" id="ARBA00022801"/>
    </source>
</evidence>
<organism evidence="4">
    <name type="scientific">Tuwongella immobilis</name>
    <dbReference type="NCBI Taxonomy" id="692036"/>
    <lineage>
        <taxon>Bacteria</taxon>
        <taxon>Pseudomonadati</taxon>
        <taxon>Planctomycetota</taxon>
        <taxon>Planctomycetia</taxon>
        <taxon>Gemmatales</taxon>
        <taxon>Gemmataceae</taxon>
        <taxon>Tuwongella</taxon>
    </lineage>
</organism>
<dbReference type="InterPro" id="IPR050300">
    <property type="entry name" value="GDXG_lipolytic_enzyme"/>
</dbReference>
<dbReference type="EMBL" id="LR586016">
    <property type="protein sequence ID" value="VIP02823.1"/>
    <property type="molecule type" value="Genomic_DNA"/>
</dbReference>
<gene>
    <name evidence="4" type="ORF">GMBLW1_11370</name>
</gene>